<keyword evidence="6 8" id="KW-1133">Transmembrane helix</keyword>
<dbReference type="GO" id="GO:1990961">
    <property type="term" value="P:xenobiotic detoxification by transmembrane export across the plasma membrane"/>
    <property type="evidence" value="ECO:0007669"/>
    <property type="project" value="InterPro"/>
</dbReference>
<keyword evidence="5 8" id="KW-0812">Transmembrane</keyword>
<evidence type="ECO:0000313" key="10">
    <source>
        <dbReference type="EMBL" id="PSJ58729.1"/>
    </source>
</evidence>
<reference evidence="10 11" key="1">
    <citation type="submission" date="2018-03" db="EMBL/GenBank/DDBJ databases">
        <title>The draft genome of Mesorhizobium sp. 6GN-30.</title>
        <authorList>
            <person name="Liu L."/>
            <person name="Li L."/>
            <person name="Wang T."/>
            <person name="Zhang X."/>
            <person name="Liang L."/>
        </authorList>
    </citation>
    <scope>NUCLEOTIDE SEQUENCE [LARGE SCALE GENOMIC DNA]</scope>
    <source>
        <strain evidence="10 11">6GN30</strain>
    </source>
</reference>
<evidence type="ECO:0000256" key="2">
    <source>
        <dbReference type="ARBA" id="ARBA00006236"/>
    </source>
</evidence>
<dbReference type="GO" id="GO:0042910">
    <property type="term" value="F:xenobiotic transmembrane transporter activity"/>
    <property type="evidence" value="ECO:0007669"/>
    <property type="project" value="InterPro"/>
</dbReference>
<feature type="transmembrane region" description="Helical" evidence="8">
    <location>
        <begin position="56"/>
        <end position="72"/>
    </location>
</feature>
<feature type="transmembrane region" description="Helical" evidence="8">
    <location>
        <begin position="378"/>
        <end position="396"/>
    </location>
</feature>
<evidence type="ECO:0000256" key="7">
    <source>
        <dbReference type="ARBA" id="ARBA00023136"/>
    </source>
</evidence>
<dbReference type="EMBL" id="PXYK01000013">
    <property type="protein sequence ID" value="PSJ58729.1"/>
    <property type="molecule type" value="Genomic_DNA"/>
</dbReference>
<evidence type="ECO:0000259" key="9">
    <source>
        <dbReference type="PROSITE" id="PS50850"/>
    </source>
</evidence>
<comment type="caution">
    <text evidence="8">Lacks conserved residue(s) required for the propagation of feature annotation.</text>
</comment>
<evidence type="ECO:0000313" key="11">
    <source>
        <dbReference type="Proteomes" id="UP000241229"/>
    </source>
</evidence>
<evidence type="ECO:0000256" key="1">
    <source>
        <dbReference type="ARBA" id="ARBA00004651"/>
    </source>
</evidence>
<dbReference type="RefSeq" id="WP_106772955.1">
    <property type="nucleotide sequence ID" value="NZ_PXYK01000013.1"/>
</dbReference>
<comment type="similarity">
    <text evidence="2 8">Belongs to the major facilitator superfamily. Bcr/CmlA family.</text>
</comment>
<dbReference type="SUPFAM" id="SSF103473">
    <property type="entry name" value="MFS general substrate transporter"/>
    <property type="match status" value="1"/>
</dbReference>
<comment type="caution">
    <text evidence="10">The sequence shown here is derived from an EMBL/GenBank/DDBJ whole genome shotgun (WGS) entry which is preliminary data.</text>
</comment>
<gene>
    <name evidence="10" type="ORF">C7I84_14700</name>
</gene>
<keyword evidence="3 8" id="KW-0813">Transport</keyword>
<feature type="transmembrane region" description="Helical" evidence="8">
    <location>
        <begin position="354"/>
        <end position="372"/>
    </location>
</feature>
<evidence type="ECO:0000256" key="6">
    <source>
        <dbReference type="ARBA" id="ARBA00022989"/>
    </source>
</evidence>
<feature type="transmembrane region" description="Helical" evidence="8">
    <location>
        <begin position="84"/>
        <end position="103"/>
    </location>
</feature>
<accession>A0A2P7S8B2</accession>
<feature type="transmembrane region" description="Helical" evidence="8">
    <location>
        <begin position="320"/>
        <end position="342"/>
    </location>
</feature>
<keyword evidence="7 8" id="KW-0472">Membrane</keyword>
<keyword evidence="8" id="KW-0997">Cell inner membrane</keyword>
<evidence type="ECO:0000256" key="5">
    <source>
        <dbReference type="ARBA" id="ARBA00022692"/>
    </source>
</evidence>
<dbReference type="Proteomes" id="UP000241229">
    <property type="component" value="Unassembled WGS sequence"/>
</dbReference>
<dbReference type="AlphaFoldDB" id="A0A2P7S8B2"/>
<dbReference type="PRINTS" id="PR01036">
    <property type="entry name" value="TCRTETB"/>
</dbReference>
<feature type="domain" description="Major facilitator superfamily (MFS) profile" evidence="9">
    <location>
        <begin position="18"/>
        <end position="398"/>
    </location>
</feature>
<dbReference type="GO" id="GO:0005886">
    <property type="term" value="C:plasma membrane"/>
    <property type="evidence" value="ECO:0007669"/>
    <property type="project" value="UniProtKB-SubCell"/>
</dbReference>
<dbReference type="InterPro" id="IPR036259">
    <property type="entry name" value="MFS_trans_sf"/>
</dbReference>
<feature type="transmembrane region" description="Helical" evidence="8">
    <location>
        <begin position="287"/>
        <end position="308"/>
    </location>
</feature>
<dbReference type="NCBIfam" id="TIGR00710">
    <property type="entry name" value="efflux_Bcr_CflA"/>
    <property type="match status" value="1"/>
</dbReference>
<dbReference type="Gene3D" id="1.20.1720.10">
    <property type="entry name" value="Multidrug resistance protein D"/>
    <property type="match status" value="1"/>
</dbReference>
<feature type="transmembrane region" description="Helical" evidence="8">
    <location>
        <begin position="169"/>
        <end position="193"/>
    </location>
</feature>
<dbReference type="InterPro" id="IPR004812">
    <property type="entry name" value="Efflux_drug-R_Bcr/CmlA"/>
</dbReference>
<feature type="transmembrane region" description="Helical" evidence="8">
    <location>
        <begin position="109"/>
        <end position="130"/>
    </location>
</feature>
<dbReference type="PANTHER" id="PTHR42718:SF9">
    <property type="entry name" value="MAJOR FACILITATOR SUPERFAMILY MULTIDRUG TRANSPORTER MFSC"/>
    <property type="match status" value="1"/>
</dbReference>
<evidence type="ECO:0000256" key="4">
    <source>
        <dbReference type="ARBA" id="ARBA00022475"/>
    </source>
</evidence>
<comment type="subcellular location">
    <subcellularLocation>
        <location evidence="8">Cell inner membrane</location>
        <topology evidence="8">Multi-pass membrane protein</topology>
    </subcellularLocation>
    <subcellularLocation>
        <location evidence="1">Cell membrane</location>
        <topology evidence="1">Multi-pass membrane protein</topology>
    </subcellularLocation>
</comment>
<name>A0A2P7S8B2_9HYPH</name>
<dbReference type="InterPro" id="IPR011701">
    <property type="entry name" value="MFS"/>
</dbReference>
<feature type="transmembrane region" description="Helical" evidence="8">
    <location>
        <begin position="214"/>
        <end position="236"/>
    </location>
</feature>
<evidence type="ECO:0000256" key="3">
    <source>
        <dbReference type="ARBA" id="ARBA00022448"/>
    </source>
</evidence>
<dbReference type="PANTHER" id="PTHR42718">
    <property type="entry name" value="MAJOR FACILITATOR SUPERFAMILY MULTIDRUG TRANSPORTER MFSC"/>
    <property type="match status" value="1"/>
</dbReference>
<dbReference type="OrthoDB" id="9800416at2"/>
<dbReference type="CDD" id="cd17320">
    <property type="entry name" value="MFS_MdfA_MDR_like"/>
    <property type="match status" value="1"/>
</dbReference>
<keyword evidence="4" id="KW-1003">Cell membrane</keyword>
<organism evidence="10 11">
    <name type="scientific">Kumtagia ephedrae</name>
    <dbReference type="NCBI Taxonomy" id="2116701"/>
    <lineage>
        <taxon>Bacteria</taxon>
        <taxon>Pseudomonadati</taxon>
        <taxon>Pseudomonadota</taxon>
        <taxon>Alphaproteobacteria</taxon>
        <taxon>Hyphomicrobiales</taxon>
        <taxon>Phyllobacteriaceae</taxon>
        <taxon>Kumtagia</taxon>
    </lineage>
</organism>
<sequence length="418" mass="43318">MNMQSRIATTPAMSERRVGLLGALLIAIGPVSMALYTPAMPEIVRAFGTTEAAVKLTLSVYFAGFAVAQLVCGPLSDGFGRKPVTYAFMGIYLVASLLALLAPTVDLLILARLLQGVGAAVGSSIARAVVRDLFTNERSARIMNLMGLILAVGPAFSPTLGGITMELAGWHAIFVLMVVAAVAIMLVVRFAMVETVERDLSRIRPRALLASYREVLATPYFVLASIVLAGTVGAIYTQATILPFILMDRVGLSPSQFGAGMLMQSGFYFAGSLVVRQSLGRHGALALVPVGLAFVAIGSAALAIVLRVHEASFLGVMGPVAFSAFGIAFIMPAMATATLAPFPHIAGAASSMSGFFQMGGGLLGGLACAALGEPVFAMATVIPAMGFVAILAWAGWRRLPKPAAAGIVHPAPPPEAGQ</sequence>
<dbReference type="PROSITE" id="PS50850">
    <property type="entry name" value="MFS"/>
    <property type="match status" value="1"/>
</dbReference>
<evidence type="ECO:0000256" key="8">
    <source>
        <dbReference type="RuleBase" id="RU365088"/>
    </source>
</evidence>
<feature type="transmembrane region" description="Helical" evidence="8">
    <location>
        <begin position="142"/>
        <end position="163"/>
    </location>
</feature>
<protein>
    <recommendedName>
        <fullName evidence="8">Bcr/CflA family efflux transporter</fullName>
    </recommendedName>
</protein>
<dbReference type="Pfam" id="PF07690">
    <property type="entry name" value="MFS_1"/>
    <property type="match status" value="1"/>
</dbReference>
<dbReference type="InterPro" id="IPR020846">
    <property type="entry name" value="MFS_dom"/>
</dbReference>
<keyword evidence="11" id="KW-1185">Reference proteome</keyword>
<proteinExistence type="inferred from homology"/>